<evidence type="ECO:0000313" key="2">
    <source>
        <dbReference type="EMBL" id="WOX56747.1"/>
    </source>
</evidence>
<evidence type="ECO:0000313" key="3">
    <source>
        <dbReference type="Proteomes" id="UP001305652"/>
    </source>
</evidence>
<dbReference type="AlphaFoldDB" id="A0AAX4FSK5"/>
<organism evidence="2 3">
    <name type="scientific">Methanoculleus receptaculi</name>
    <dbReference type="NCBI Taxonomy" id="394967"/>
    <lineage>
        <taxon>Archaea</taxon>
        <taxon>Methanobacteriati</taxon>
        <taxon>Methanobacteriota</taxon>
        <taxon>Stenosarchaea group</taxon>
        <taxon>Methanomicrobia</taxon>
        <taxon>Methanomicrobiales</taxon>
        <taxon>Methanomicrobiaceae</taxon>
        <taxon>Methanoculleus</taxon>
    </lineage>
</organism>
<gene>
    <name evidence="2" type="ORF">R6Y96_05320</name>
</gene>
<dbReference type="PANTHER" id="PTHR42924">
    <property type="entry name" value="EXONUCLEASE"/>
    <property type="match status" value="1"/>
</dbReference>
<dbReference type="GO" id="GO:0004534">
    <property type="term" value="F:5'-3' RNA exonuclease activity"/>
    <property type="evidence" value="ECO:0007669"/>
    <property type="project" value="TreeGrafter"/>
</dbReference>
<reference evidence="2 3" key="1">
    <citation type="submission" date="2023-10" db="EMBL/GenBank/DDBJ databases">
        <title>The complete genome sequence of Methanoculleus receptaculi DSM 18860.</title>
        <authorList>
            <person name="Lai S.-J."/>
            <person name="You Y.-T."/>
            <person name="Chen S.-C."/>
        </authorList>
    </citation>
    <scope>NUCLEOTIDE SEQUENCE [LARGE SCALE GENOMIC DNA]</scope>
    <source>
        <strain evidence="2 3">DSM 18860</strain>
    </source>
</reference>
<keyword evidence="3" id="KW-1185">Reference proteome</keyword>
<dbReference type="Gene3D" id="3.20.20.140">
    <property type="entry name" value="Metal-dependent hydrolases"/>
    <property type="match status" value="1"/>
</dbReference>
<dbReference type="SMART" id="SM00481">
    <property type="entry name" value="POLIIIAc"/>
    <property type="match status" value="1"/>
</dbReference>
<dbReference type="PANTHER" id="PTHR42924:SF3">
    <property type="entry name" value="POLYMERASE_HISTIDINOL PHOSPHATASE N-TERMINAL DOMAIN-CONTAINING PROTEIN"/>
    <property type="match status" value="1"/>
</dbReference>
<dbReference type="KEGG" id="mrc:R6Y96_05320"/>
<dbReference type="InterPro" id="IPR052018">
    <property type="entry name" value="PHP_domain"/>
</dbReference>
<evidence type="ECO:0000259" key="1">
    <source>
        <dbReference type="SMART" id="SM00481"/>
    </source>
</evidence>
<dbReference type="EMBL" id="CP137642">
    <property type="protein sequence ID" value="WOX56747.1"/>
    <property type="molecule type" value="Genomic_DNA"/>
</dbReference>
<dbReference type="InterPro" id="IPR016195">
    <property type="entry name" value="Pol/histidinol_Pase-like"/>
</dbReference>
<proteinExistence type="predicted"/>
<dbReference type="RefSeq" id="WP_318620146.1">
    <property type="nucleotide sequence ID" value="NZ_CP137642.1"/>
</dbReference>
<dbReference type="Pfam" id="PF13263">
    <property type="entry name" value="PHP_C"/>
    <property type="match status" value="1"/>
</dbReference>
<accession>A0AAX4FSK5</accession>
<feature type="domain" description="Polymerase/histidinol phosphatase N-terminal" evidence="1">
    <location>
        <begin position="3"/>
        <end position="69"/>
    </location>
</feature>
<dbReference type="Pfam" id="PF02811">
    <property type="entry name" value="PHP"/>
    <property type="match status" value="1"/>
</dbReference>
<protein>
    <submittedName>
        <fullName evidence="2">PHP domain-containing protein</fullName>
    </submittedName>
</protein>
<dbReference type="InterPro" id="IPR004013">
    <property type="entry name" value="PHP_dom"/>
</dbReference>
<dbReference type="GO" id="GO:0035312">
    <property type="term" value="F:5'-3' DNA exonuclease activity"/>
    <property type="evidence" value="ECO:0007669"/>
    <property type="project" value="TreeGrafter"/>
</dbReference>
<dbReference type="GeneID" id="85732555"/>
<name>A0AAX4FSK5_9EURY</name>
<sequence>MIFDLHVHSLYSRRCGCMQPADIVKTATKKGLDGVAITDHNTIAGGVRAKEFETEDFRVIIGSEVSTDRGEVIGLFLSEEVAPGRFEDVVSAIKAQNGFVLLPHPFDRLRSTALHPRPEDVARIDGIEGFNARCVFQADNQAATEFGLEHDLAVVAGSDAHFHGEIGNAGILIGGDDPEDCLRLRDFQTFGRRSSLLNHCRSKGLILCRIRNSL</sequence>
<dbReference type="SUPFAM" id="SSF89550">
    <property type="entry name" value="PHP domain-like"/>
    <property type="match status" value="1"/>
</dbReference>
<dbReference type="Proteomes" id="UP001305652">
    <property type="component" value="Chromosome"/>
</dbReference>
<dbReference type="InterPro" id="IPR003141">
    <property type="entry name" value="Pol/His_phosphatase_N"/>
</dbReference>
<dbReference type="CDD" id="cd07432">
    <property type="entry name" value="PHP_HisPPase"/>
    <property type="match status" value="1"/>
</dbReference>